<evidence type="ECO:0000256" key="3">
    <source>
        <dbReference type="ARBA" id="ARBA00022475"/>
    </source>
</evidence>
<evidence type="ECO:0000256" key="1">
    <source>
        <dbReference type="ARBA" id="ARBA00004651"/>
    </source>
</evidence>
<sequence>MLKRLREQLTPLFANREPMRLAVQTIIAVAAAYLLALILRLPDPSWSVFSAIFVLQLSVGGTINVAIDRVVGAVIGMIVGLICLAIIGFGEWHTLLSLAISVGIMALVSGYWPRYNYGLVAVAMLVVAPDFEMVEGAFWRAAAIALGSCCGAIVGAVIMPVRAHQRARYHLGQAVCLCGNLLNASMGRARSGEKADLIAIHDTIAAELRKAQDMMTQSRKRPGTQGWPARNWRVYREVDRLWYTLALADRSSSMPLAQDLMAHLDTASDEAMKSCCHYLHDFGHAYAAGNDVPQAEGLNGPLAALHDAVVELRSQRMTLDRDLREVERLFTLSFAWEQVAENIKSLAEATRADQKKEAA</sequence>
<keyword evidence="4 7" id="KW-0812">Transmembrane</keyword>
<feature type="transmembrane region" description="Helical" evidence="7">
    <location>
        <begin position="70"/>
        <end position="89"/>
    </location>
</feature>
<feature type="transmembrane region" description="Helical" evidence="7">
    <location>
        <begin position="117"/>
        <end position="134"/>
    </location>
</feature>
<evidence type="ECO:0000313" key="8">
    <source>
        <dbReference type="EMBL" id="MBS9720897.1"/>
    </source>
</evidence>
<evidence type="ECO:0000256" key="6">
    <source>
        <dbReference type="ARBA" id="ARBA00023136"/>
    </source>
</evidence>
<evidence type="ECO:0000256" key="5">
    <source>
        <dbReference type="ARBA" id="ARBA00022989"/>
    </source>
</evidence>
<dbReference type="EMBL" id="JAFMNX010000002">
    <property type="protein sequence ID" value="MBS9720897.1"/>
    <property type="molecule type" value="Genomic_DNA"/>
</dbReference>
<name>A0ABS5RZ09_9HYPH</name>
<comment type="caution">
    <text evidence="8">The sequence shown here is derived from an EMBL/GenBank/DDBJ whole genome shotgun (WGS) entry which is preliminary data.</text>
</comment>
<reference evidence="8 9" key="1">
    <citation type="submission" date="2021-03" db="EMBL/GenBank/DDBJ databases">
        <title>Tianweitania aestuarii sp. nov., isolated from a tidal flat.</title>
        <authorList>
            <person name="Park S."/>
            <person name="Yoon J.-H."/>
        </authorList>
    </citation>
    <scope>NUCLEOTIDE SEQUENCE [LARGE SCALE GENOMIC DNA]</scope>
    <source>
        <strain evidence="8 9">BSSL-BM11</strain>
    </source>
</reference>
<accession>A0ABS5RZ09</accession>
<proteinExistence type="predicted"/>
<gene>
    <name evidence="8" type="ORF">JYU29_09390</name>
</gene>
<keyword evidence="9" id="KW-1185">Reference proteome</keyword>
<keyword evidence="6 7" id="KW-0472">Membrane</keyword>
<dbReference type="PANTHER" id="PTHR30509:SF9">
    <property type="entry name" value="MULTIDRUG RESISTANCE PROTEIN MDTO"/>
    <property type="match status" value="1"/>
</dbReference>
<feature type="transmembrane region" description="Helical" evidence="7">
    <location>
        <begin position="21"/>
        <end position="39"/>
    </location>
</feature>
<dbReference type="InterPro" id="IPR006726">
    <property type="entry name" value="PHBA_efflux_AaeB/fusaric-R"/>
</dbReference>
<evidence type="ECO:0000256" key="2">
    <source>
        <dbReference type="ARBA" id="ARBA00022448"/>
    </source>
</evidence>
<evidence type="ECO:0000313" key="9">
    <source>
        <dbReference type="Proteomes" id="UP001297272"/>
    </source>
</evidence>
<evidence type="ECO:0000256" key="4">
    <source>
        <dbReference type="ARBA" id="ARBA00022692"/>
    </source>
</evidence>
<protein>
    <submittedName>
        <fullName evidence="8">FUSC family protein</fullName>
    </submittedName>
</protein>
<feature type="transmembrane region" description="Helical" evidence="7">
    <location>
        <begin position="140"/>
        <end position="161"/>
    </location>
</feature>
<dbReference type="RefSeq" id="WP_213984546.1">
    <property type="nucleotide sequence ID" value="NZ_JAFMNX010000002.1"/>
</dbReference>
<feature type="transmembrane region" description="Helical" evidence="7">
    <location>
        <begin position="45"/>
        <end position="63"/>
    </location>
</feature>
<dbReference type="PANTHER" id="PTHR30509">
    <property type="entry name" value="P-HYDROXYBENZOIC ACID EFFLUX PUMP SUBUNIT-RELATED"/>
    <property type="match status" value="1"/>
</dbReference>
<dbReference type="Pfam" id="PF04632">
    <property type="entry name" value="FUSC"/>
    <property type="match status" value="1"/>
</dbReference>
<keyword evidence="3" id="KW-1003">Cell membrane</keyword>
<keyword evidence="2" id="KW-0813">Transport</keyword>
<dbReference type="Proteomes" id="UP001297272">
    <property type="component" value="Unassembled WGS sequence"/>
</dbReference>
<keyword evidence="5 7" id="KW-1133">Transmembrane helix</keyword>
<organism evidence="8 9">
    <name type="scientific">Tianweitania aestuarii</name>
    <dbReference type="NCBI Taxonomy" id="2814886"/>
    <lineage>
        <taxon>Bacteria</taxon>
        <taxon>Pseudomonadati</taxon>
        <taxon>Pseudomonadota</taxon>
        <taxon>Alphaproteobacteria</taxon>
        <taxon>Hyphomicrobiales</taxon>
        <taxon>Phyllobacteriaceae</taxon>
        <taxon>Tianweitania</taxon>
    </lineage>
</organism>
<comment type="subcellular location">
    <subcellularLocation>
        <location evidence="1">Cell membrane</location>
        <topology evidence="1">Multi-pass membrane protein</topology>
    </subcellularLocation>
</comment>
<evidence type="ECO:0000256" key="7">
    <source>
        <dbReference type="SAM" id="Phobius"/>
    </source>
</evidence>